<dbReference type="Pfam" id="PF01177">
    <property type="entry name" value="Asp_Glu_race"/>
    <property type="match status" value="1"/>
</dbReference>
<dbReference type="EMBL" id="FNUZ01000005">
    <property type="protein sequence ID" value="SEG51482.1"/>
    <property type="molecule type" value="Genomic_DNA"/>
</dbReference>
<evidence type="ECO:0000313" key="2">
    <source>
        <dbReference type="EMBL" id="SEG51482.1"/>
    </source>
</evidence>
<dbReference type="InterPro" id="IPR015942">
    <property type="entry name" value="Asp/Glu/hydantoin_racemase"/>
</dbReference>
<proteinExistence type="inferred from homology"/>
<gene>
    <name evidence="2" type="ORF">SAMN04488045_3136</name>
</gene>
<dbReference type="InterPro" id="IPR052186">
    <property type="entry name" value="Hydantoin_racemase-like"/>
</dbReference>
<protein>
    <submittedName>
        <fullName evidence="2">Allantoin racemase</fullName>
    </submittedName>
</protein>
<comment type="similarity">
    <text evidence="1">Belongs to the HyuE racemase family.</text>
</comment>
<dbReference type="InterPro" id="IPR053714">
    <property type="entry name" value="Iso_Racemase_Enz_sf"/>
</dbReference>
<sequence length="213" mass="21898">MIVLINPNSTVAMTEAMQRTAERTLPGIEVQAWTSHDGPPSIQGGEDGDAAVPPMLKLVQKASDQGASAIIIGCFDDTGLYEARDIAACPVIGIGQAAYHVAACAGGRFSVVTTLAVSVPILESNIVTYGLSPHLSRVRASDVPVLELESDPKAANAKVIAEIKRAEAEDGVQAIALGCAGMAGLLAEAQAETDLLLVDGVRASLHMAATLTA</sequence>
<keyword evidence="3" id="KW-1185">Reference proteome</keyword>
<accession>A0A1H6AST0</accession>
<dbReference type="Proteomes" id="UP000236752">
    <property type="component" value="Unassembled WGS sequence"/>
</dbReference>
<reference evidence="2 3" key="1">
    <citation type="submission" date="2016-10" db="EMBL/GenBank/DDBJ databases">
        <authorList>
            <person name="de Groot N.N."/>
        </authorList>
    </citation>
    <scope>NUCLEOTIDE SEQUENCE [LARGE SCALE GENOMIC DNA]</scope>
    <source>
        <strain evidence="2 3">DSM 26915</strain>
    </source>
</reference>
<evidence type="ECO:0000256" key="1">
    <source>
        <dbReference type="ARBA" id="ARBA00038414"/>
    </source>
</evidence>
<dbReference type="Gene3D" id="3.40.50.12500">
    <property type="match status" value="1"/>
</dbReference>
<name>A0A1H6AST0_9RHOB</name>
<evidence type="ECO:0000313" key="3">
    <source>
        <dbReference type="Proteomes" id="UP000236752"/>
    </source>
</evidence>
<dbReference type="PANTHER" id="PTHR28047">
    <property type="entry name" value="PROTEIN DCG1"/>
    <property type="match status" value="1"/>
</dbReference>
<dbReference type="PANTHER" id="PTHR28047:SF5">
    <property type="entry name" value="PROTEIN DCG1"/>
    <property type="match status" value="1"/>
</dbReference>
<dbReference type="GO" id="GO:0047661">
    <property type="term" value="F:amino-acid racemase activity"/>
    <property type="evidence" value="ECO:0007669"/>
    <property type="project" value="InterPro"/>
</dbReference>
<dbReference type="OrthoDB" id="9791723at2"/>
<dbReference type="AlphaFoldDB" id="A0A1H6AST0"/>
<dbReference type="RefSeq" id="WP_103911429.1">
    <property type="nucleotide sequence ID" value="NZ_FNUZ01000005.1"/>
</dbReference>
<organism evidence="2 3">
    <name type="scientific">Thalassococcus halodurans</name>
    <dbReference type="NCBI Taxonomy" id="373675"/>
    <lineage>
        <taxon>Bacteria</taxon>
        <taxon>Pseudomonadati</taxon>
        <taxon>Pseudomonadota</taxon>
        <taxon>Alphaproteobacteria</taxon>
        <taxon>Rhodobacterales</taxon>
        <taxon>Roseobacteraceae</taxon>
        <taxon>Thalassococcus</taxon>
    </lineage>
</organism>